<comment type="similarity">
    <text evidence="1">Belongs to the membrane fusion protein (MFP) (TC 8.A.1) family.</text>
</comment>
<feature type="chain" id="PRO_5046465211" evidence="2">
    <location>
        <begin position="27"/>
        <end position="373"/>
    </location>
</feature>
<keyword evidence="2" id="KW-0732">Signal</keyword>
<proteinExistence type="inferred from homology"/>
<evidence type="ECO:0000313" key="4">
    <source>
        <dbReference type="EMBL" id="MBU8545943.1"/>
    </source>
</evidence>
<name>A0ABS6HB80_9PROT</name>
<dbReference type="EMBL" id="JAERQM010000006">
    <property type="protein sequence ID" value="MBU8545943.1"/>
    <property type="molecule type" value="Genomic_DNA"/>
</dbReference>
<dbReference type="PANTHER" id="PTHR30469:SF18">
    <property type="entry name" value="RESISTANCE-NODULATION-CELL DIVISION (RND) EFFLUX MEMBRANE FUSION PROTEIN-RELATED"/>
    <property type="match status" value="1"/>
</dbReference>
<dbReference type="InterPro" id="IPR006143">
    <property type="entry name" value="RND_pump_MFP"/>
</dbReference>
<feature type="domain" description="CusB-like beta-barrel" evidence="3">
    <location>
        <begin position="217"/>
        <end position="289"/>
    </location>
</feature>
<dbReference type="PANTHER" id="PTHR30469">
    <property type="entry name" value="MULTIDRUG RESISTANCE PROTEIN MDTA"/>
    <property type="match status" value="1"/>
</dbReference>
<comment type="caution">
    <text evidence="4">The sequence shown here is derived from an EMBL/GenBank/DDBJ whole genome shotgun (WGS) entry which is preliminary data.</text>
</comment>
<accession>A0ABS6HB80</accession>
<organism evidence="4 5">
    <name type="scientific">Falsiroseomonas oleicola</name>
    <dbReference type="NCBI Taxonomy" id="2801474"/>
    <lineage>
        <taxon>Bacteria</taxon>
        <taxon>Pseudomonadati</taxon>
        <taxon>Pseudomonadota</taxon>
        <taxon>Alphaproteobacteria</taxon>
        <taxon>Acetobacterales</taxon>
        <taxon>Roseomonadaceae</taxon>
        <taxon>Falsiroseomonas</taxon>
    </lineage>
</organism>
<reference evidence="4 5" key="1">
    <citation type="submission" date="2021-01" db="EMBL/GenBank/DDBJ databases">
        <title>Roseomonas sp. nov, a bacterium isolated from an oil production mixture in Yumen Oilfield.</title>
        <authorList>
            <person name="Wu D."/>
        </authorList>
    </citation>
    <scope>NUCLEOTIDE SEQUENCE [LARGE SCALE GENOMIC DNA]</scope>
    <source>
        <strain evidence="4 5">ROY-5-3</strain>
    </source>
</reference>
<keyword evidence="5" id="KW-1185">Reference proteome</keyword>
<evidence type="ECO:0000259" key="3">
    <source>
        <dbReference type="Pfam" id="PF25954"/>
    </source>
</evidence>
<protein>
    <submittedName>
        <fullName evidence="4">Efflux RND transporter periplasmic adaptor subunit</fullName>
    </submittedName>
</protein>
<dbReference type="PROSITE" id="PS51257">
    <property type="entry name" value="PROKAR_LIPOPROTEIN"/>
    <property type="match status" value="1"/>
</dbReference>
<dbReference type="InterPro" id="IPR058792">
    <property type="entry name" value="Beta-barrel_RND_2"/>
</dbReference>
<evidence type="ECO:0000313" key="5">
    <source>
        <dbReference type="Proteomes" id="UP000689967"/>
    </source>
</evidence>
<dbReference type="RefSeq" id="WP_216877959.1">
    <property type="nucleotide sequence ID" value="NZ_JAERQM010000006.1"/>
</dbReference>
<dbReference type="Pfam" id="PF25954">
    <property type="entry name" value="Beta-barrel_RND_2"/>
    <property type="match status" value="1"/>
</dbReference>
<dbReference type="Proteomes" id="UP000689967">
    <property type="component" value="Unassembled WGS sequence"/>
</dbReference>
<evidence type="ECO:0000256" key="1">
    <source>
        <dbReference type="ARBA" id="ARBA00009477"/>
    </source>
</evidence>
<dbReference type="NCBIfam" id="TIGR01730">
    <property type="entry name" value="RND_mfp"/>
    <property type="match status" value="1"/>
</dbReference>
<sequence>MPISRPTTLLLSLPVLTAMGMATLTACNGEASPPAAAEAMPPRPVQVAEVRLSSGDSTAAHTGVVRARREVELGFRTGGRIVSRTVEVGQAVTAGQVLAQLDPADLALSLRAAEADLASAQAQARQARNDAVRSRSLRAAGHVAAAYDDQRVAADRAAAERVASAQAALQLARNRLSYATLRAAGPGVVTGLLAEAGQVVTEGQGVLRLADPAERELQVAVPESALPDLAQAQAEVRFWARPDVALRATLREVAPQADAALRTYAVRFALADAPDWVALGMTGTVRLTRPGVASASLPLSALHDRGQGPMVWRVLPQGRIEAVPVKVRALASQTVELEGPLAPGDQVVALGPQLLDPGQRVRVVQNRLAATLR</sequence>
<evidence type="ECO:0000256" key="2">
    <source>
        <dbReference type="SAM" id="SignalP"/>
    </source>
</evidence>
<feature type="signal peptide" evidence="2">
    <location>
        <begin position="1"/>
        <end position="26"/>
    </location>
</feature>
<gene>
    <name evidence="4" type="ORF">JJQ90_19630</name>
</gene>